<dbReference type="AlphaFoldDB" id="A8RJL0"/>
<name>A8RJL0_ENTBW</name>
<reference evidence="2 3" key="1">
    <citation type="submission" date="2007-08" db="EMBL/GenBank/DDBJ databases">
        <authorList>
            <person name="Fulton L."/>
            <person name="Clifton S."/>
            <person name="Fulton B."/>
            <person name="Xu J."/>
            <person name="Minx P."/>
            <person name="Pepin K.H."/>
            <person name="Johnson M."/>
            <person name="Thiruvilangam P."/>
            <person name="Bhonagiri V."/>
            <person name="Nash W.E."/>
            <person name="Mardis E.R."/>
            <person name="Wilson R.K."/>
        </authorList>
    </citation>
    <scope>NUCLEOTIDE SEQUENCE [LARGE SCALE GENOMIC DNA]</scope>
    <source>
        <strain evidence="3">ATCC BAA-613 / DSM 15670 / CCUG 46953 / JCM 12243 / WAL 16351</strain>
    </source>
</reference>
<gene>
    <name evidence="2" type="ORF">CLOBOL_00945</name>
</gene>
<proteinExistence type="predicted"/>
<protein>
    <recommendedName>
        <fullName evidence="1">ChrR-like cupin domain-containing protein</fullName>
    </recommendedName>
</protein>
<dbReference type="Proteomes" id="UP000005396">
    <property type="component" value="Unassembled WGS sequence"/>
</dbReference>
<dbReference type="Pfam" id="PF12973">
    <property type="entry name" value="Cupin_7"/>
    <property type="match status" value="1"/>
</dbReference>
<evidence type="ECO:0000259" key="1">
    <source>
        <dbReference type="Pfam" id="PF12973"/>
    </source>
</evidence>
<sequence length="134" mass="15342">MAKQEYEIRDVDLFGEWRLVEGGYNGTMEKILSYDPETGNYTRLLKFPPKTDMPEVLTHDFCEEIYVVDGYLTDTKKNLTMSKGYYGSRLPGMLHGPYSIPLGCTTMEFRYQDPGKPIDPECSLLKLKLGGPRE</sequence>
<dbReference type="RefSeq" id="WP_002568645.1">
    <property type="nucleotide sequence ID" value="NZ_DS480671.1"/>
</dbReference>
<dbReference type="EMBL" id="ABCC02000011">
    <property type="protein sequence ID" value="EDP18583.1"/>
    <property type="molecule type" value="Genomic_DNA"/>
</dbReference>
<dbReference type="eggNOG" id="COG4101">
    <property type="taxonomic scope" value="Bacteria"/>
</dbReference>
<dbReference type="Gene3D" id="2.60.120.10">
    <property type="entry name" value="Jelly Rolls"/>
    <property type="match status" value="1"/>
</dbReference>
<dbReference type="SUPFAM" id="SSF51182">
    <property type="entry name" value="RmlC-like cupins"/>
    <property type="match status" value="1"/>
</dbReference>
<comment type="caution">
    <text evidence="2">The sequence shown here is derived from an EMBL/GenBank/DDBJ whole genome shotgun (WGS) entry which is preliminary data.</text>
</comment>
<evidence type="ECO:0000313" key="3">
    <source>
        <dbReference type="Proteomes" id="UP000005396"/>
    </source>
</evidence>
<dbReference type="PaxDb" id="411902-CLOBOL_00945"/>
<reference evidence="2 3" key="2">
    <citation type="submission" date="2007-09" db="EMBL/GenBank/DDBJ databases">
        <title>Draft genome sequence of Clostridium bolteae (ATCC BAA-613).</title>
        <authorList>
            <person name="Sudarsanam P."/>
            <person name="Ley R."/>
            <person name="Guruge J."/>
            <person name="Turnbaugh P.J."/>
            <person name="Mahowald M."/>
            <person name="Liep D."/>
            <person name="Gordon J."/>
        </authorList>
    </citation>
    <scope>NUCLEOTIDE SEQUENCE [LARGE SCALE GENOMIC DNA]</scope>
    <source>
        <strain evidence="3">ATCC BAA-613 / DSM 15670 / CCUG 46953 / JCM 12243 / WAL 16351</strain>
    </source>
</reference>
<dbReference type="InterPro" id="IPR011051">
    <property type="entry name" value="RmlC_Cupin_sf"/>
</dbReference>
<dbReference type="InterPro" id="IPR014710">
    <property type="entry name" value="RmlC-like_jellyroll"/>
</dbReference>
<organism evidence="2 3">
    <name type="scientific">Enterocloster bolteae (strain ATCC BAA-613 / DSM 15670 / CCUG 46953 / JCM 12243 / WAL 16351)</name>
    <name type="common">Clostridium bolteae</name>
    <dbReference type="NCBI Taxonomy" id="411902"/>
    <lineage>
        <taxon>Bacteria</taxon>
        <taxon>Bacillati</taxon>
        <taxon>Bacillota</taxon>
        <taxon>Clostridia</taxon>
        <taxon>Lachnospirales</taxon>
        <taxon>Lachnospiraceae</taxon>
        <taxon>Enterocloster</taxon>
    </lineage>
</organism>
<feature type="domain" description="ChrR-like cupin" evidence="1">
    <location>
        <begin position="22"/>
        <end position="107"/>
    </location>
</feature>
<dbReference type="HOGENOM" id="CLU_146491_1_0_9"/>
<accession>A8RJL0</accession>
<evidence type="ECO:0000313" key="2">
    <source>
        <dbReference type="EMBL" id="EDP18583.1"/>
    </source>
</evidence>
<dbReference type="InterPro" id="IPR025979">
    <property type="entry name" value="ChrR-like_cupin_dom"/>
</dbReference>